<proteinExistence type="predicted"/>
<keyword evidence="2" id="KW-1185">Reference proteome</keyword>
<dbReference type="EMBL" id="SRMA01025239">
    <property type="protein sequence ID" value="TRY97184.1"/>
    <property type="molecule type" value="Genomic_DNA"/>
</dbReference>
<evidence type="ECO:0000313" key="1">
    <source>
        <dbReference type="EMBL" id="TRY97184.1"/>
    </source>
</evidence>
<dbReference type="AlphaFoldDB" id="A0A553R4U4"/>
<accession>A0A553R4U4</accession>
<protein>
    <submittedName>
        <fullName evidence="1">Uncharacterized protein</fullName>
    </submittedName>
</protein>
<name>A0A553R4U4_9TELE</name>
<evidence type="ECO:0000313" key="2">
    <source>
        <dbReference type="Proteomes" id="UP000316079"/>
    </source>
</evidence>
<comment type="caution">
    <text evidence="1">The sequence shown here is derived from an EMBL/GenBank/DDBJ whole genome shotgun (WGS) entry which is preliminary data.</text>
</comment>
<dbReference type="Proteomes" id="UP000316079">
    <property type="component" value="Unassembled WGS sequence"/>
</dbReference>
<organism evidence="1 2">
    <name type="scientific">Danionella cerebrum</name>
    <dbReference type="NCBI Taxonomy" id="2873325"/>
    <lineage>
        <taxon>Eukaryota</taxon>
        <taxon>Metazoa</taxon>
        <taxon>Chordata</taxon>
        <taxon>Craniata</taxon>
        <taxon>Vertebrata</taxon>
        <taxon>Euteleostomi</taxon>
        <taxon>Actinopterygii</taxon>
        <taxon>Neopterygii</taxon>
        <taxon>Teleostei</taxon>
        <taxon>Ostariophysi</taxon>
        <taxon>Cypriniformes</taxon>
        <taxon>Danionidae</taxon>
        <taxon>Danioninae</taxon>
        <taxon>Danionella</taxon>
    </lineage>
</organism>
<sequence>MEEVLERLKEVEQKKMEEWMGQEVQVKRMDGMQEEEMRGGVKERLEEEQRFTVCWLAFKQSTEQMAAGHKEQPQEEASNCLSLSCLTSSCSFPCGPECEGRGSSSISSSINPQLPCIFPRKPGKLTKTSSAELLPGAIKEDHNRRIRLCASGSVPVICCVCSRAFLLRHPLSDGDIVELLSNMSNKKVRNKACFLATHTIIKGPSLVQVLENPPLSEAPSWP</sequence>
<reference evidence="1 2" key="1">
    <citation type="journal article" date="2019" name="Sci. Data">
        <title>Hybrid genome assembly and annotation of Danionella translucida.</title>
        <authorList>
            <person name="Kadobianskyi M."/>
            <person name="Schulze L."/>
            <person name="Schuelke M."/>
            <person name="Judkewitz B."/>
        </authorList>
    </citation>
    <scope>NUCLEOTIDE SEQUENCE [LARGE SCALE GENOMIC DNA]</scope>
    <source>
        <strain evidence="1 2">Bolton</strain>
    </source>
</reference>
<gene>
    <name evidence="1" type="ORF">DNTS_020338</name>
</gene>